<dbReference type="InParanoid" id="A7EVG9"/>
<evidence type="ECO:0000313" key="1">
    <source>
        <dbReference type="EMBL" id="EDN93461.1"/>
    </source>
</evidence>
<accession>A7EVG9</accession>
<dbReference type="Proteomes" id="UP000001312">
    <property type="component" value="Unassembled WGS sequence"/>
</dbReference>
<dbReference type="HOGENOM" id="CLU_3351364_0_0_1"/>
<protein>
    <submittedName>
        <fullName evidence="1">Uncharacterized protein</fullName>
    </submittedName>
</protein>
<sequence>MIYRVGLRGVEKGGDESLEAEFIGTGVDVNLVGYDMT</sequence>
<dbReference type="KEGG" id="ssl:SS1G_09327"/>
<dbReference type="RefSeq" id="XP_001589606.1">
    <property type="nucleotide sequence ID" value="XM_001589556.1"/>
</dbReference>
<name>A7EVG9_SCLS1</name>
<keyword evidence="2" id="KW-1185">Reference proteome</keyword>
<dbReference type="EMBL" id="CH476633">
    <property type="protein sequence ID" value="EDN93461.1"/>
    <property type="molecule type" value="Genomic_DNA"/>
</dbReference>
<dbReference type="GeneID" id="5485643"/>
<evidence type="ECO:0000313" key="2">
    <source>
        <dbReference type="Proteomes" id="UP000001312"/>
    </source>
</evidence>
<proteinExistence type="predicted"/>
<organism evidence="1 2">
    <name type="scientific">Sclerotinia sclerotiorum (strain ATCC 18683 / 1980 / Ss-1)</name>
    <name type="common">White mold</name>
    <name type="synonym">Whetzelinia sclerotiorum</name>
    <dbReference type="NCBI Taxonomy" id="665079"/>
    <lineage>
        <taxon>Eukaryota</taxon>
        <taxon>Fungi</taxon>
        <taxon>Dikarya</taxon>
        <taxon>Ascomycota</taxon>
        <taxon>Pezizomycotina</taxon>
        <taxon>Leotiomycetes</taxon>
        <taxon>Helotiales</taxon>
        <taxon>Sclerotiniaceae</taxon>
        <taxon>Sclerotinia</taxon>
    </lineage>
</organism>
<reference evidence="2" key="1">
    <citation type="journal article" date="2011" name="PLoS Genet.">
        <title>Genomic analysis of the necrotrophic fungal pathogens Sclerotinia sclerotiorum and Botrytis cinerea.</title>
        <authorList>
            <person name="Amselem J."/>
            <person name="Cuomo C.A."/>
            <person name="van Kan J.A."/>
            <person name="Viaud M."/>
            <person name="Benito E.P."/>
            <person name="Couloux A."/>
            <person name="Coutinho P.M."/>
            <person name="de Vries R.P."/>
            <person name="Dyer P.S."/>
            <person name="Fillinger S."/>
            <person name="Fournier E."/>
            <person name="Gout L."/>
            <person name="Hahn M."/>
            <person name="Kohn L."/>
            <person name="Lapalu N."/>
            <person name="Plummer K.M."/>
            <person name="Pradier J.M."/>
            <person name="Quevillon E."/>
            <person name="Sharon A."/>
            <person name="Simon A."/>
            <person name="ten Have A."/>
            <person name="Tudzynski B."/>
            <person name="Tudzynski P."/>
            <person name="Wincker P."/>
            <person name="Andrew M."/>
            <person name="Anthouard V."/>
            <person name="Beever R.E."/>
            <person name="Beffa R."/>
            <person name="Benoit I."/>
            <person name="Bouzid O."/>
            <person name="Brault B."/>
            <person name="Chen Z."/>
            <person name="Choquer M."/>
            <person name="Collemare J."/>
            <person name="Cotton P."/>
            <person name="Danchin E.G."/>
            <person name="Da Silva C."/>
            <person name="Gautier A."/>
            <person name="Giraud C."/>
            <person name="Giraud T."/>
            <person name="Gonzalez C."/>
            <person name="Grossetete S."/>
            <person name="Guldener U."/>
            <person name="Henrissat B."/>
            <person name="Howlett B.J."/>
            <person name="Kodira C."/>
            <person name="Kretschmer M."/>
            <person name="Lappartient A."/>
            <person name="Leroch M."/>
            <person name="Levis C."/>
            <person name="Mauceli E."/>
            <person name="Neuveglise C."/>
            <person name="Oeser B."/>
            <person name="Pearson M."/>
            <person name="Poulain J."/>
            <person name="Poussereau N."/>
            <person name="Quesneville H."/>
            <person name="Rascle C."/>
            <person name="Schumacher J."/>
            <person name="Segurens B."/>
            <person name="Sexton A."/>
            <person name="Silva E."/>
            <person name="Sirven C."/>
            <person name="Soanes D.M."/>
            <person name="Talbot N.J."/>
            <person name="Templeton M."/>
            <person name="Yandava C."/>
            <person name="Yarden O."/>
            <person name="Zeng Q."/>
            <person name="Rollins J.A."/>
            <person name="Lebrun M.H."/>
            <person name="Dickman M."/>
        </authorList>
    </citation>
    <scope>NUCLEOTIDE SEQUENCE [LARGE SCALE GENOMIC DNA]</scope>
    <source>
        <strain evidence="2">ATCC 18683 / 1980 / Ss-1</strain>
    </source>
</reference>
<dbReference type="AlphaFoldDB" id="A7EVG9"/>
<gene>
    <name evidence="1" type="ORF">SS1G_09327</name>
</gene>